<reference evidence="1" key="1">
    <citation type="journal article" date="2023" name="G3 (Bethesda)">
        <title>A reference genome for the long-term kleptoplast-retaining sea slug Elysia crispata morphotype clarki.</title>
        <authorList>
            <person name="Eastman K.E."/>
            <person name="Pendleton A.L."/>
            <person name="Shaikh M.A."/>
            <person name="Suttiyut T."/>
            <person name="Ogas R."/>
            <person name="Tomko P."/>
            <person name="Gavelis G."/>
            <person name="Widhalm J.R."/>
            <person name="Wisecaver J.H."/>
        </authorList>
    </citation>
    <scope>NUCLEOTIDE SEQUENCE</scope>
    <source>
        <strain evidence="1">ECLA1</strain>
    </source>
</reference>
<name>A0AAE0YVZ1_9GAST</name>
<dbReference type="EMBL" id="JAWDGP010005301">
    <property type="protein sequence ID" value="KAK3758075.1"/>
    <property type="molecule type" value="Genomic_DNA"/>
</dbReference>
<keyword evidence="2" id="KW-1185">Reference proteome</keyword>
<comment type="caution">
    <text evidence="1">The sequence shown here is derived from an EMBL/GenBank/DDBJ whole genome shotgun (WGS) entry which is preliminary data.</text>
</comment>
<organism evidence="1 2">
    <name type="scientific">Elysia crispata</name>
    <name type="common">lettuce slug</name>
    <dbReference type="NCBI Taxonomy" id="231223"/>
    <lineage>
        <taxon>Eukaryota</taxon>
        <taxon>Metazoa</taxon>
        <taxon>Spiralia</taxon>
        <taxon>Lophotrochozoa</taxon>
        <taxon>Mollusca</taxon>
        <taxon>Gastropoda</taxon>
        <taxon>Heterobranchia</taxon>
        <taxon>Euthyneura</taxon>
        <taxon>Panpulmonata</taxon>
        <taxon>Sacoglossa</taxon>
        <taxon>Placobranchoidea</taxon>
        <taxon>Plakobranchidae</taxon>
        <taxon>Elysia</taxon>
    </lineage>
</organism>
<dbReference type="Proteomes" id="UP001283361">
    <property type="component" value="Unassembled WGS sequence"/>
</dbReference>
<gene>
    <name evidence="1" type="ORF">RRG08_006653</name>
</gene>
<accession>A0AAE0YVZ1</accession>
<dbReference type="AlphaFoldDB" id="A0AAE0YVZ1"/>
<evidence type="ECO:0000313" key="1">
    <source>
        <dbReference type="EMBL" id="KAK3758075.1"/>
    </source>
</evidence>
<sequence length="98" mass="11277">MINEEKEKLTSNRAKSIHYYPTIKQGTRDCDANNHLKGNGFPLKWYLTRVSLGKEIEFNKFAFIEFYRVLTKSMSRLAPGVSAVRLTGIHCLVQQQPC</sequence>
<protein>
    <submittedName>
        <fullName evidence="1">Uncharacterized protein</fullName>
    </submittedName>
</protein>
<proteinExistence type="predicted"/>
<evidence type="ECO:0000313" key="2">
    <source>
        <dbReference type="Proteomes" id="UP001283361"/>
    </source>
</evidence>